<evidence type="ECO:0000256" key="1">
    <source>
        <dbReference type="SAM" id="SignalP"/>
    </source>
</evidence>
<evidence type="ECO:0000313" key="2">
    <source>
        <dbReference type="EMBL" id="QNR25709.1"/>
    </source>
</evidence>
<sequence>MNKSFLMICALALLSTACVNLPHSAHPLAANAMEKPIAPEDEELKLMIPISGGFAFYDIDPTFADDATMLNDVNLQSYFGEAGISFSKSLSKKSGTAFSGGLSMFSYSGRSIGPEEAEQYGMNRRQTYSGYGGRINLSIDLNYEMSRKSNLCWRVFNVQHTFAAESGTYGDYRQTAIDSSYTYFLDPFDNELRATPAASNFMSTHFYSELVFDYGTYGFNFGLGFLNHLYQTDLGVWESYILNGTMHAGFNIRDFYARFNFGSLTSIYPFADPLNMNMMVGYKIQLL</sequence>
<feature type="signal peptide" evidence="1">
    <location>
        <begin position="1"/>
        <end position="25"/>
    </location>
</feature>
<organism evidence="2 3">
    <name type="scientific">Croceimicrobium hydrocarbonivorans</name>
    <dbReference type="NCBI Taxonomy" id="2761580"/>
    <lineage>
        <taxon>Bacteria</taxon>
        <taxon>Pseudomonadati</taxon>
        <taxon>Bacteroidota</taxon>
        <taxon>Flavobacteriia</taxon>
        <taxon>Flavobacteriales</taxon>
        <taxon>Owenweeksiaceae</taxon>
        <taxon>Croceimicrobium</taxon>
    </lineage>
</organism>
<dbReference type="KEGG" id="chyd:H4K34_07670"/>
<name>A0A7H0VJ11_9FLAO</name>
<keyword evidence="3" id="KW-1185">Reference proteome</keyword>
<evidence type="ECO:0000313" key="3">
    <source>
        <dbReference type="Proteomes" id="UP000516305"/>
    </source>
</evidence>
<protein>
    <submittedName>
        <fullName evidence="2">Uncharacterized protein</fullName>
    </submittedName>
</protein>
<dbReference type="Proteomes" id="UP000516305">
    <property type="component" value="Chromosome"/>
</dbReference>
<dbReference type="RefSeq" id="WP_210760234.1">
    <property type="nucleotide sequence ID" value="NZ_CP060139.1"/>
</dbReference>
<dbReference type="PROSITE" id="PS51257">
    <property type="entry name" value="PROKAR_LIPOPROTEIN"/>
    <property type="match status" value="1"/>
</dbReference>
<gene>
    <name evidence="2" type="ORF">H4K34_07670</name>
</gene>
<feature type="chain" id="PRO_5028934296" evidence="1">
    <location>
        <begin position="26"/>
        <end position="287"/>
    </location>
</feature>
<dbReference type="EMBL" id="CP060139">
    <property type="protein sequence ID" value="QNR25709.1"/>
    <property type="molecule type" value="Genomic_DNA"/>
</dbReference>
<accession>A0A7H0VJ11</accession>
<proteinExistence type="predicted"/>
<keyword evidence="1" id="KW-0732">Signal</keyword>
<dbReference type="AlphaFoldDB" id="A0A7H0VJ11"/>
<reference evidence="2 3" key="1">
    <citation type="submission" date="2020-08" db="EMBL/GenBank/DDBJ databases">
        <title>Croceimicrobium hydrocarbonivorans gen. nov., sp. nov., a novel marine bacterium isolated from a bacterial consortium that degrades polyethylene terephthalate.</title>
        <authorList>
            <person name="Liu R."/>
        </authorList>
    </citation>
    <scope>NUCLEOTIDE SEQUENCE [LARGE SCALE GENOMIC DNA]</scope>
    <source>
        <strain evidence="2 3">A20-9</strain>
    </source>
</reference>